<name>A0ABD3HU13_9MARC</name>
<feature type="compositionally biased region" description="Basic and acidic residues" evidence="1">
    <location>
        <begin position="200"/>
        <end position="210"/>
    </location>
</feature>
<feature type="region of interest" description="Disordered" evidence="1">
    <location>
        <begin position="81"/>
        <end position="101"/>
    </location>
</feature>
<sequence length="653" mass="71712">MDSTLASLDAGLKTDSNSCYHHGQSLEELKQLLLCATVELDSARAAAKAQTQLHEARVRHLEELLKTTRRERDEAREQCKQWQWRASQTSGHGNGSPGLTDQRSAVAQLESVPSVLSSFCPLESVSSIRTRTSQVETVSSLRPAVPPLESVASMTEPTRATLTQVHRKFIEQQHHELKHKSDPVSSVSSMTEPTRATLTEVHRKLQEQHQQHQQHQLQQLQQQNGQSHLDQVSSPAGILTPEYHSKQHPQQQLDMQREDQEQDLQLDMDIVQDQVPDVQRSETGKLSESENPAWDEFPSAVHLDIPVSDDTCLLLDSEHMHIEGVPNSHVNSRTPQVLDDLQQHVHQQQEAQLHMPLQLQQDSDQLLSHMQQQQGGESTTSIRLQDDPSLHRQLNQHSDVAAQVSSLMTGGNDGSLNIPVLQHPPWSDVLSGPESSHMSVVAPDHQGISDVSSMPCYMVPELSGSRLSNGLSNGLSKQLLRSSCLTGGSVVASILSPLDNRFTDTGSGSVILPRHLPEPPEADPQVMLSSLPEKGKLLQAVMQAGPLLQTLLLAGPLPQWRHPPPTMDSEEIPRVSMNSTNVILPPVDQSMGLMTTHPGQRDQVMRLVPQNQTIPAQNGLCHSAPSVASVSASIGLSPQNLVLRVPMNNGLGP</sequence>
<feature type="compositionally biased region" description="Polar residues" evidence="1">
    <location>
        <begin position="183"/>
        <end position="197"/>
    </location>
</feature>
<accession>A0ABD3HU13</accession>
<dbReference type="Pfam" id="PF07795">
    <property type="entry name" value="DUF1635"/>
    <property type="match status" value="2"/>
</dbReference>
<keyword evidence="3" id="KW-1185">Reference proteome</keyword>
<feature type="compositionally biased region" description="Basic and acidic residues" evidence="1">
    <location>
        <begin position="173"/>
        <end position="182"/>
    </location>
</feature>
<feature type="compositionally biased region" description="Low complexity" evidence="1">
    <location>
        <begin position="211"/>
        <end position="231"/>
    </location>
</feature>
<feature type="region of interest" description="Disordered" evidence="1">
    <location>
        <begin position="173"/>
        <end position="261"/>
    </location>
</feature>
<dbReference type="InterPro" id="IPR012862">
    <property type="entry name" value="DUF1635"/>
</dbReference>
<comment type="caution">
    <text evidence="2">The sequence shown here is derived from an EMBL/GenBank/DDBJ whole genome shotgun (WGS) entry which is preliminary data.</text>
</comment>
<dbReference type="EMBL" id="JBJQOH010000003">
    <property type="protein sequence ID" value="KAL3693839.1"/>
    <property type="molecule type" value="Genomic_DNA"/>
</dbReference>
<evidence type="ECO:0000256" key="1">
    <source>
        <dbReference type="SAM" id="MobiDB-lite"/>
    </source>
</evidence>
<evidence type="ECO:0000313" key="3">
    <source>
        <dbReference type="Proteomes" id="UP001633002"/>
    </source>
</evidence>
<evidence type="ECO:0000313" key="2">
    <source>
        <dbReference type="EMBL" id="KAL3693839.1"/>
    </source>
</evidence>
<protein>
    <submittedName>
        <fullName evidence="2">Uncharacterized protein</fullName>
    </submittedName>
</protein>
<dbReference type="PANTHER" id="PTHR33431">
    <property type="entry name" value="ENABLED-LIKE PROTEIN (DUF1635)"/>
    <property type="match status" value="1"/>
</dbReference>
<dbReference type="Proteomes" id="UP001633002">
    <property type="component" value="Unassembled WGS sequence"/>
</dbReference>
<dbReference type="AlphaFoldDB" id="A0ABD3HU13"/>
<reference evidence="2 3" key="1">
    <citation type="submission" date="2024-09" db="EMBL/GenBank/DDBJ databases">
        <title>Chromosome-scale assembly of Riccia sorocarpa.</title>
        <authorList>
            <person name="Paukszto L."/>
        </authorList>
    </citation>
    <scope>NUCLEOTIDE SEQUENCE [LARGE SCALE GENOMIC DNA]</scope>
    <source>
        <strain evidence="2">LP-2024</strain>
        <tissue evidence="2">Aerial parts of the thallus</tissue>
    </source>
</reference>
<gene>
    <name evidence="2" type="ORF">R1sor_007490</name>
</gene>
<organism evidence="2 3">
    <name type="scientific">Riccia sorocarpa</name>
    <dbReference type="NCBI Taxonomy" id="122646"/>
    <lineage>
        <taxon>Eukaryota</taxon>
        <taxon>Viridiplantae</taxon>
        <taxon>Streptophyta</taxon>
        <taxon>Embryophyta</taxon>
        <taxon>Marchantiophyta</taxon>
        <taxon>Marchantiopsida</taxon>
        <taxon>Marchantiidae</taxon>
        <taxon>Marchantiales</taxon>
        <taxon>Ricciaceae</taxon>
        <taxon>Riccia</taxon>
    </lineage>
</organism>
<proteinExistence type="predicted"/>
<dbReference type="PANTHER" id="PTHR33431:SF3">
    <property type="entry name" value="ENABLED-LIKE PROTEIN (DUF1635)"/>
    <property type="match status" value="1"/>
</dbReference>